<dbReference type="EnsemblProtists" id="PYU1_T003990">
    <property type="protein sequence ID" value="PYU1_T003990"/>
    <property type="gene ID" value="PYU1_G003980"/>
</dbReference>
<evidence type="ECO:0000313" key="1">
    <source>
        <dbReference type="EnsemblProtists" id="PYU1_T003990"/>
    </source>
</evidence>
<reference evidence="2" key="1">
    <citation type="journal article" date="2010" name="Genome Biol.">
        <title>Genome sequence of the necrotrophic plant pathogen Pythium ultimum reveals original pathogenicity mechanisms and effector repertoire.</title>
        <authorList>
            <person name="Levesque C.A."/>
            <person name="Brouwer H."/>
            <person name="Cano L."/>
            <person name="Hamilton J.P."/>
            <person name="Holt C."/>
            <person name="Huitema E."/>
            <person name="Raffaele S."/>
            <person name="Robideau G.P."/>
            <person name="Thines M."/>
            <person name="Win J."/>
            <person name="Zerillo M.M."/>
            <person name="Beakes G.W."/>
            <person name="Boore J.L."/>
            <person name="Busam D."/>
            <person name="Dumas B."/>
            <person name="Ferriera S."/>
            <person name="Fuerstenberg S.I."/>
            <person name="Gachon C.M."/>
            <person name="Gaulin E."/>
            <person name="Govers F."/>
            <person name="Grenville-Briggs L."/>
            <person name="Horner N."/>
            <person name="Hostetler J."/>
            <person name="Jiang R.H."/>
            <person name="Johnson J."/>
            <person name="Krajaejun T."/>
            <person name="Lin H."/>
            <person name="Meijer H.J."/>
            <person name="Moore B."/>
            <person name="Morris P."/>
            <person name="Phuntmart V."/>
            <person name="Puiu D."/>
            <person name="Shetty J."/>
            <person name="Stajich J.E."/>
            <person name="Tripathy S."/>
            <person name="Wawra S."/>
            <person name="van West P."/>
            <person name="Whitty B.R."/>
            <person name="Coutinho P.M."/>
            <person name="Henrissat B."/>
            <person name="Martin F."/>
            <person name="Thomas P.D."/>
            <person name="Tyler B.M."/>
            <person name="De Vries R.P."/>
            <person name="Kamoun S."/>
            <person name="Yandell M."/>
            <person name="Tisserat N."/>
            <person name="Buell C.R."/>
        </authorList>
    </citation>
    <scope>NUCLEOTIDE SEQUENCE</scope>
    <source>
        <strain evidence="2">DAOM:BR144</strain>
    </source>
</reference>
<sequence length="90" mass="10160">MSGATFEAREKNMLLQDPTGMEMHFVLMSSRDTERVGCGSRSRQRHKMRCATSIHASGRHPPRIPNMENACADPASQYCEFKIATLTHFC</sequence>
<evidence type="ECO:0000313" key="2">
    <source>
        <dbReference type="Proteomes" id="UP000019132"/>
    </source>
</evidence>
<dbReference type="HOGENOM" id="CLU_2445658_0_0_1"/>
<dbReference type="VEuPathDB" id="FungiDB:PYU1_G003980"/>
<name>K3WG99_GLOUD</name>
<reference evidence="2" key="2">
    <citation type="submission" date="2010-04" db="EMBL/GenBank/DDBJ databases">
        <authorList>
            <person name="Buell R."/>
            <person name="Hamilton J."/>
            <person name="Hostetler J."/>
        </authorList>
    </citation>
    <scope>NUCLEOTIDE SEQUENCE [LARGE SCALE GENOMIC DNA]</scope>
    <source>
        <strain evidence="2">DAOM:BR144</strain>
    </source>
</reference>
<keyword evidence="2" id="KW-1185">Reference proteome</keyword>
<protein>
    <submittedName>
        <fullName evidence="1">Uncharacterized protein</fullName>
    </submittedName>
</protein>
<organism evidence="1 2">
    <name type="scientific">Globisporangium ultimum (strain ATCC 200006 / CBS 805.95 / DAOM BR144)</name>
    <name type="common">Pythium ultimum</name>
    <dbReference type="NCBI Taxonomy" id="431595"/>
    <lineage>
        <taxon>Eukaryota</taxon>
        <taxon>Sar</taxon>
        <taxon>Stramenopiles</taxon>
        <taxon>Oomycota</taxon>
        <taxon>Peronosporomycetes</taxon>
        <taxon>Pythiales</taxon>
        <taxon>Pythiaceae</taxon>
        <taxon>Globisporangium</taxon>
    </lineage>
</organism>
<proteinExistence type="predicted"/>
<accession>K3WG99</accession>
<dbReference type="Proteomes" id="UP000019132">
    <property type="component" value="Unassembled WGS sequence"/>
</dbReference>
<dbReference type="EMBL" id="GL376567">
    <property type="status" value="NOT_ANNOTATED_CDS"/>
    <property type="molecule type" value="Genomic_DNA"/>
</dbReference>
<dbReference type="InParanoid" id="K3WG99"/>
<dbReference type="AlphaFoldDB" id="K3WG99"/>
<reference evidence="1" key="3">
    <citation type="submission" date="2015-02" db="UniProtKB">
        <authorList>
            <consortium name="EnsemblProtists"/>
        </authorList>
    </citation>
    <scope>IDENTIFICATION</scope>
    <source>
        <strain evidence="1">DAOM BR144</strain>
    </source>
</reference>